<protein>
    <submittedName>
        <fullName evidence="2">Uncharacterized protein</fullName>
    </submittedName>
</protein>
<organism evidence="2 3">
    <name type="scientific">Dyadobacter linearis</name>
    <dbReference type="NCBI Taxonomy" id="2823330"/>
    <lineage>
        <taxon>Bacteria</taxon>
        <taxon>Pseudomonadati</taxon>
        <taxon>Bacteroidota</taxon>
        <taxon>Cytophagia</taxon>
        <taxon>Cytophagales</taxon>
        <taxon>Spirosomataceae</taxon>
        <taxon>Dyadobacter</taxon>
    </lineage>
</organism>
<keyword evidence="3" id="KW-1185">Reference proteome</keyword>
<sequence length="91" mass="10930">MEHTQQQEQKWGFWLFMLNYFSLDSIARSLLFKTLNTPETTFSQYFITFIIAVSLTFGIKYVLRHRPWKDKVWTTGIIVMISLALYILRFV</sequence>
<name>A0ABM8UVA1_9BACT</name>
<dbReference type="EMBL" id="CAJRAU010000006">
    <property type="protein sequence ID" value="CAG5072590.1"/>
    <property type="molecule type" value="Genomic_DNA"/>
</dbReference>
<dbReference type="RefSeq" id="WP_215235485.1">
    <property type="nucleotide sequence ID" value="NZ_CAJRAU010000006.1"/>
</dbReference>
<dbReference type="Proteomes" id="UP000679725">
    <property type="component" value="Unassembled WGS sequence"/>
</dbReference>
<keyword evidence="1" id="KW-1133">Transmembrane helix</keyword>
<feature type="transmembrane region" description="Helical" evidence="1">
    <location>
        <begin position="12"/>
        <end position="31"/>
    </location>
</feature>
<comment type="caution">
    <text evidence="2">The sequence shown here is derived from an EMBL/GenBank/DDBJ whole genome shotgun (WGS) entry which is preliminary data.</text>
</comment>
<keyword evidence="1" id="KW-0472">Membrane</keyword>
<gene>
    <name evidence="2" type="ORF">DYBT9623_04205</name>
</gene>
<feature type="transmembrane region" description="Helical" evidence="1">
    <location>
        <begin position="43"/>
        <end position="63"/>
    </location>
</feature>
<evidence type="ECO:0000256" key="1">
    <source>
        <dbReference type="SAM" id="Phobius"/>
    </source>
</evidence>
<evidence type="ECO:0000313" key="3">
    <source>
        <dbReference type="Proteomes" id="UP000679725"/>
    </source>
</evidence>
<reference evidence="2 3" key="1">
    <citation type="submission" date="2021-04" db="EMBL/GenBank/DDBJ databases">
        <authorList>
            <person name="Rodrigo-Torres L."/>
            <person name="Arahal R. D."/>
            <person name="Lucena T."/>
        </authorList>
    </citation>
    <scope>NUCLEOTIDE SEQUENCE [LARGE SCALE GENOMIC DNA]</scope>
    <source>
        <strain evidence="2 3">CECT 9623</strain>
    </source>
</reference>
<accession>A0ABM8UVA1</accession>
<evidence type="ECO:0000313" key="2">
    <source>
        <dbReference type="EMBL" id="CAG5072590.1"/>
    </source>
</evidence>
<feature type="transmembrane region" description="Helical" evidence="1">
    <location>
        <begin position="72"/>
        <end position="88"/>
    </location>
</feature>
<proteinExistence type="predicted"/>
<keyword evidence="1" id="KW-0812">Transmembrane</keyword>